<dbReference type="InterPro" id="IPR048389">
    <property type="entry name" value="YciQ-like_C"/>
</dbReference>
<feature type="compositionally biased region" description="Gly residues" evidence="2">
    <location>
        <begin position="566"/>
        <end position="589"/>
    </location>
</feature>
<keyword evidence="3" id="KW-0812">Transmembrane</keyword>
<evidence type="ECO:0000256" key="2">
    <source>
        <dbReference type="SAM" id="MobiDB-lite"/>
    </source>
</evidence>
<dbReference type="InterPro" id="IPR018702">
    <property type="entry name" value="DUF2207"/>
</dbReference>
<dbReference type="AlphaFoldDB" id="A0A162J1W5"/>
<evidence type="ECO:0000256" key="3">
    <source>
        <dbReference type="SAM" id="Phobius"/>
    </source>
</evidence>
<evidence type="ECO:0008006" key="8">
    <source>
        <dbReference type="Google" id="ProtNLM"/>
    </source>
</evidence>
<keyword evidence="3" id="KW-1133">Transmembrane helix</keyword>
<accession>A0A162J1W5</accession>
<organism evidence="6 7">
    <name type="scientific">Fusobacterium necrophorum subsp. funduliforme</name>
    <dbReference type="NCBI Taxonomy" id="143387"/>
    <lineage>
        <taxon>Bacteria</taxon>
        <taxon>Fusobacteriati</taxon>
        <taxon>Fusobacteriota</taxon>
        <taxon>Fusobacteriia</taxon>
        <taxon>Fusobacteriales</taxon>
        <taxon>Fusobacteriaceae</taxon>
        <taxon>Fusobacterium</taxon>
    </lineage>
</organism>
<name>A0A162J1W5_9FUSO</name>
<dbReference type="KEGG" id="fnf:BSQ88_09175"/>
<feature type="domain" description="Predicted membrane protein YciQ-like C-terminal" evidence="5">
    <location>
        <begin position="281"/>
        <end position="508"/>
    </location>
</feature>
<gene>
    <name evidence="6" type="ORF">A2J07_09860</name>
</gene>
<feature type="domain" description="DUF2207" evidence="4">
    <location>
        <begin position="24"/>
        <end position="201"/>
    </location>
</feature>
<feature type="transmembrane region" description="Helical" evidence="3">
    <location>
        <begin position="406"/>
        <end position="427"/>
    </location>
</feature>
<feature type="coiled-coil region" evidence="1">
    <location>
        <begin position="220"/>
        <end position="247"/>
    </location>
</feature>
<proteinExistence type="predicted"/>
<dbReference type="RefSeq" id="WP_005956960.1">
    <property type="nucleotide sequence ID" value="NZ_CAXOUM010000009.1"/>
</dbReference>
<dbReference type="Proteomes" id="UP000075816">
    <property type="component" value="Unassembled WGS sequence"/>
</dbReference>
<comment type="caution">
    <text evidence="6">The sequence shown here is derived from an EMBL/GenBank/DDBJ whole genome shotgun (WGS) entry which is preliminary data.</text>
</comment>
<sequence length="589" mass="66967">MKKIISLLLFICFHFALLSADFEIVHLDIQAKLEENASLKVREELTYRVGEINGVLFDLDAKGNGPLRTLSVYATDEEGNFQQIPQNHLDIREEDELYHIKVYAKTENRLRKFAFVYELEGGAKLYQDIAELNRVFVGKNWQAPIEKVRITISLPISVPSDSIHAYGHGPLTGNIKLEANTVSYELDNYYPGDFIEAHILFGPQGLSQVPNSLRVPEDAKERLLAEEKAWAEEANAQREKFQKLEKQGYFAFAMEAFLLAVYFIFVRFVLRKAKKISQELPEYLRELPTDDRPAIVGNLFQAEDSVKIFATIMDLVRKKYFQLEVQGKEQILRKISPEKNELSLTLYEQEIVEIYLHQLGDGIQVNLSQIAKQKFSKSLSQRILGWNSLVKREYFSKGYGNSKSPLIILGVLCCFLFLLMSIASFVFFQQIQFLFLIPILFAFLFPYTLNSKFPNPKTAESIEKWKAFKRFLEDYSLLREAKITSIYLWEHYFVYALVLGVADKVAKAYQFALEKGEISFPAGGNAFYYAPCLHSYIKQPSLQQQIQKTYQRSYQSIARSTSSSGMGRGGGFSGGSSGGGGSRGGGGAF</sequence>
<dbReference type="Pfam" id="PF20990">
    <property type="entry name" value="DUF2207_C"/>
    <property type="match status" value="1"/>
</dbReference>
<evidence type="ECO:0000313" key="6">
    <source>
        <dbReference type="EMBL" id="KYL04893.1"/>
    </source>
</evidence>
<evidence type="ECO:0000259" key="4">
    <source>
        <dbReference type="Pfam" id="PF09972"/>
    </source>
</evidence>
<evidence type="ECO:0000259" key="5">
    <source>
        <dbReference type="Pfam" id="PF20990"/>
    </source>
</evidence>
<keyword evidence="3" id="KW-0472">Membrane</keyword>
<feature type="transmembrane region" description="Helical" evidence="3">
    <location>
        <begin position="249"/>
        <end position="270"/>
    </location>
</feature>
<feature type="region of interest" description="Disordered" evidence="2">
    <location>
        <begin position="560"/>
        <end position="589"/>
    </location>
</feature>
<dbReference type="EMBL" id="LVEA01000026">
    <property type="protein sequence ID" value="KYL04893.1"/>
    <property type="molecule type" value="Genomic_DNA"/>
</dbReference>
<dbReference type="eggNOG" id="COG4907">
    <property type="taxonomic scope" value="Bacteria"/>
</dbReference>
<protein>
    <recommendedName>
        <fullName evidence="8">DUF2207 domain-containing protein</fullName>
    </recommendedName>
</protein>
<dbReference type="Pfam" id="PF09972">
    <property type="entry name" value="DUF2207"/>
    <property type="match status" value="1"/>
</dbReference>
<keyword evidence="1" id="KW-0175">Coiled coil</keyword>
<feature type="transmembrane region" description="Helical" evidence="3">
    <location>
        <begin position="433"/>
        <end position="449"/>
    </location>
</feature>
<evidence type="ECO:0000256" key="1">
    <source>
        <dbReference type="SAM" id="Coils"/>
    </source>
</evidence>
<evidence type="ECO:0000313" key="7">
    <source>
        <dbReference type="Proteomes" id="UP000075816"/>
    </source>
</evidence>
<reference evidence="6 7" key="1">
    <citation type="submission" date="2016-03" db="EMBL/GenBank/DDBJ databases">
        <title>Comparative genomics of human isolates of Fusobacterium necrophorum.</title>
        <authorList>
            <person name="Jensen A."/>
            <person name="Bank S."/>
            <person name="Andersen P.S."/>
            <person name="Kristensen L.H."/>
            <person name="Prag J."/>
        </authorList>
    </citation>
    <scope>NUCLEOTIDE SEQUENCE [LARGE SCALE GENOMIC DNA]</scope>
    <source>
        <strain evidence="6 7">LS_1264</strain>
    </source>
</reference>